<comment type="subcellular location">
    <subcellularLocation>
        <location evidence="1">Membrane</location>
        <topology evidence="1">Single-pass membrane protein</topology>
    </subcellularLocation>
</comment>
<feature type="disulfide bond" evidence="7">
    <location>
        <begin position="177"/>
        <end position="189"/>
    </location>
</feature>
<comment type="caution">
    <text evidence="9">The sequence shown here is derived from an EMBL/GenBank/DDBJ whole genome shotgun (WGS) entry which is preliminary data.</text>
</comment>
<protein>
    <submittedName>
        <fullName evidence="9">Low-density lipoprotein receptor 2</fullName>
    </submittedName>
</protein>
<accession>A0A226DM72</accession>
<dbReference type="SUPFAM" id="SSF57424">
    <property type="entry name" value="LDL receptor-like module"/>
    <property type="match status" value="2"/>
</dbReference>
<dbReference type="InterPro" id="IPR043504">
    <property type="entry name" value="Peptidase_S1_PA_chymotrypsin"/>
</dbReference>
<dbReference type="PROSITE" id="PS50068">
    <property type="entry name" value="LDLRA_2"/>
    <property type="match status" value="2"/>
</dbReference>
<proteinExistence type="predicted"/>
<keyword evidence="2 8" id="KW-0812">Transmembrane</keyword>
<feature type="transmembrane region" description="Helical" evidence="8">
    <location>
        <begin position="270"/>
        <end position="292"/>
    </location>
</feature>
<dbReference type="OrthoDB" id="1405469at2759"/>
<dbReference type="Proteomes" id="UP000198287">
    <property type="component" value="Unassembled WGS sequence"/>
</dbReference>
<name>A0A226DM72_FOLCA</name>
<evidence type="ECO:0000256" key="6">
    <source>
        <dbReference type="ARBA" id="ARBA00023157"/>
    </source>
</evidence>
<dbReference type="SMART" id="SM00192">
    <property type="entry name" value="LDLa"/>
    <property type="match status" value="2"/>
</dbReference>
<evidence type="ECO:0000256" key="7">
    <source>
        <dbReference type="PROSITE-ProRule" id="PRU00124"/>
    </source>
</evidence>
<dbReference type="SUPFAM" id="SSF50494">
    <property type="entry name" value="Trypsin-like serine proteases"/>
    <property type="match status" value="1"/>
</dbReference>
<evidence type="ECO:0000313" key="9">
    <source>
        <dbReference type="EMBL" id="OXA45954.1"/>
    </source>
</evidence>
<feature type="disulfide bond" evidence="7">
    <location>
        <begin position="184"/>
        <end position="202"/>
    </location>
</feature>
<feature type="non-terminal residue" evidence="9">
    <location>
        <position position="1"/>
    </location>
</feature>
<keyword evidence="9" id="KW-0675">Receptor</keyword>
<dbReference type="EMBL" id="LNIX01000016">
    <property type="protein sequence ID" value="OXA45954.1"/>
    <property type="molecule type" value="Genomic_DNA"/>
</dbReference>
<evidence type="ECO:0000256" key="2">
    <source>
        <dbReference type="ARBA" id="ARBA00022692"/>
    </source>
</evidence>
<evidence type="ECO:0000256" key="4">
    <source>
        <dbReference type="ARBA" id="ARBA00022989"/>
    </source>
</evidence>
<comment type="caution">
    <text evidence="7">Lacks conserved residue(s) required for the propagation of feature annotation.</text>
</comment>
<dbReference type="GO" id="GO:0005886">
    <property type="term" value="C:plasma membrane"/>
    <property type="evidence" value="ECO:0007669"/>
    <property type="project" value="TreeGrafter"/>
</dbReference>
<keyword evidence="5 8" id="KW-0472">Membrane</keyword>
<keyword evidence="3" id="KW-0677">Repeat</keyword>
<keyword evidence="9" id="KW-0449">Lipoprotein</keyword>
<dbReference type="PANTHER" id="PTHR24270">
    <property type="entry name" value="LOW-DENSITY LIPOPROTEIN RECEPTOR-RELATED"/>
    <property type="match status" value="1"/>
</dbReference>
<dbReference type="Gene3D" id="4.10.400.10">
    <property type="entry name" value="Low-density Lipoprotein Receptor"/>
    <property type="match status" value="2"/>
</dbReference>
<organism evidence="9 10">
    <name type="scientific">Folsomia candida</name>
    <name type="common">Springtail</name>
    <dbReference type="NCBI Taxonomy" id="158441"/>
    <lineage>
        <taxon>Eukaryota</taxon>
        <taxon>Metazoa</taxon>
        <taxon>Ecdysozoa</taxon>
        <taxon>Arthropoda</taxon>
        <taxon>Hexapoda</taxon>
        <taxon>Collembola</taxon>
        <taxon>Entomobryomorpha</taxon>
        <taxon>Isotomoidea</taxon>
        <taxon>Isotomidae</taxon>
        <taxon>Proisotominae</taxon>
        <taxon>Folsomia</taxon>
    </lineage>
</organism>
<dbReference type="AlphaFoldDB" id="A0A226DM72"/>
<keyword evidence="4 8" id="KW-1133">Transmembrane helix</keyword>
<dbReference type="PANTHER" id="PTHR24270:SF59">
    <property type="entry name" value="LDL RECEPTOR REPEAT-CONTAINING PROTEIN EGG-1-RELATED"/>
    <property type="match status" value="1"/>
</dbReference>
<dbReference type="InterPro" id="IPR009003">
    <property type="entry name" value="Peptidase_S1_PA"/>
</dbReference>
<keyword evidence="6 7" id="KW-1015">Disulfide bond</keyword>
<reference evidence="9 10" key="1">
    <citation type="submission" date="2015-12" db="EMBL/GenBank/DDBJ databases">
        <title>The genome of Folsomia candida.</title>
        <authorList>
            <person name="Faddeeva A."/>
            <person name="Derks M.F."/>
            <person name="Anvar Y."/>
            <person name="Smit S."/>
            <person name="Van Straalen N."/>
            <person name="Roelofs D."/>
        </authorList>
    </citation>
    <scope>NUCLEOTIDE SEQUENCE [LARGE SCALE GENOMIC DNA]</scope>
    <source>
        <strain evidence="9 10">VU population</strain>
        <tissue evidence="9">Whole body</tissue>
    </source>
</reference>
<evidence type="ECO:0000256" key="1">
    <source>
        <dbReference type="ARBA" id="ARBA00004167"/>
    </source>
</evidence>
<dbReference type="InterPro" id="IPR002172">
    <property type="entry name" value="LDrepeatLR_classA_rpt"/>
</dbReference>
<dbReference type="CDD" id="cd00112">
    <property type="entry name" value="LDLa"/>
    <property type="match status" value="2"/>
</dbReference>
<evidence type="ECO:0000313" key="10">
    <source>
        <dbReference type="Proteomes" id="UP000198287"/>
    </source>
</evidence>
<keyword evidence="10" id="KW-1185">Reference proteome</keyword>
<dbReference type="Pfam" id="PF00057">
    <property type="entry name" value="Ldl_recept_a"/>
    <property type="match status" value="2"/>
</dbReference>
<dbReference type="Gene3D" id="2.40.10.10">
    <property type="entry name" value="Trypsin-like serine proteases"/>
    <property type="match status" value="1"/>
</dbReference>
<sequence>ISHISIHPKFTERHWTNADHNAVLYHLKHPIKISENIQPVCLPLSAERFNKVEIFESSDRSVLYAGLQKGSPKNVVVYQNLTVQRHDKCLRRWVGFKINNVYENRFCATVDEGNAVMKCVWRDFGPASWIYGRYYLLGYANNYFSRNKSGRCHPGDVYYFSLWTDDTLAWIRDSDRCGPNNFACGKGDCIPLTRLCNRVVDCVGGNDENEIFCAQLYNCEAGQFQCGDKCIPMEKVKDGVVDCEGGEDELYFNEMDDLSLTESPAPDDNMISYIAPVLIVAALITSAVLFFVRKKLAARRQSISGMVKKDEFQFETGLICRGWLDLSGFHG</sequence>
<gene>
    <name evidence="9" type="ORF">Fcan01_19279</name>
</gene>
<evidence type="ECO:0000256" key="5">
    <source>
        <dbReference type="ARBA" id="ARBA00023136"/>
    </source>
</evidence>
<dbReference type="PRINTS" id="PR00261">
    <property type="entry name" value="LDLRECEPTOR"/>
</dbReference>
<evidence type="ECO:0000256" key="3">
    <source>
        <dbReference type="ARBA" id="ARBA00022737"/>
    </source>
</evidence>
<dbReference type="STRING" id="158441.A0A226DM72"/>
<dbReference type="InterPro" id="IPR036055">
    <property type="entry name" value="LDL_receptor-like_sf"/>
</dbReference>
<dbReference type="InterPro" id="IPR050685">
    <property type="entry name" value="LDLR"/>
</dbReference>
<dbReference type="GO" id="GO:0016192">
    <property type="term" value="P:vesicle-mediated transport"/>
    <property type="evidence" value="ECO:0007669"/>
    <property type="project" value="UniProtKB-ARBA"/>
</dbReference>
<evidence type="ECO:0000256" key="8">
    <source>
        <dbReference type="SAM" id="Phobius"/>
    </source>
</evidence>